<organism evidence="2 3">
    <name type="scientific">Methylocella silvestris</name>
    <dbReference type="NCBI Taxonomy" id="199596"/>
    <lineage>
        <taxon>Bacteria</taxon>
        <taxon>Pseudomonadati</taxon>
        <taxon>Pseudomonadota</taxon>
        <taxon>Alphaproteobacteria</taxon>
        <taxon>Hyphomicrobiales</taxon>
        <taxon>Beijerinckiaceae</taxon>
        <taxon>Methylocella</taxon>
    </lineage>
</organism>
<dbReference type="AlphaFoldDB" id="A0A2J7TCT0"/>
<dbReference type="Pfam" id="PF13557">
    <property type="entry name" value="Phenol_MetA_deg"/>
    <property type="match status" value="1"/>
</dbReference>
<evidence type="ECO:0008006" key="4">
    <source>
        <dbReference type="Google" id="ProtNLM"/>
    </source>
</evidence>
<proteinExistence type="predicted"/>
<evidence type="ECO:0000256" key="1">
    <source>
        <dbReference type="SAM" id="Phobius"/>
    </source>
</evidence>
<accession>A0A2J7TCT0</accession>
<feature type="transmembrane region" description="Helical" evidence="1">
    <location>
        <begin position="20"/>
        <end position="37"/>
    </location>
</feature>
<protein>
    <recommendedName>
        <fullName evidence="4">Transporter</fullName>
    </recommendedName>
</protein>
<dbReference type="InterPro" id="IPR025737">
    <property type="entry name" value="FApF"/>
</dbReference>
<keyword evidence="1" id="KW-1133">Transmembrane helix</keyword>
<comment type="caution">
    <text evidence="2">The sequence shown here is derived from an EMBL/GenBank/DDBJ whole genome shotgun (WGS) entry which is preliminary data.</text>
</comment>
<keyword evidence="1" id="KW-0812">Transmembrane</keyword>
<keyword evidence="1" id="KW-0472">Membrane</keyword>
<dbReference type="EMBL" id="PDZR01000029">
    <property type="protein sequence ID" value="PNG24578.1"/>
    <property type="molecule type" value="Genomic_DNA"/>
</dbReference>
<evidence type="ECO:0000313" key="3">
    <source>
        <dbReference type="Proteomes" id="UP000236286"/>
    </source>
</evidence>
<dbReference type="RefSeq" id="WP_102845149.1">
    <property type="nucleotide sequence ID" value="NZ_PDZR01000029.1"/>
</dbReference>
<dbReference type="OrthoDB" id="191143at2"/>
<dbReference type="Proteomes" id="UP000236286">
    <property type="component" value="Unassembled WGS sequence"/>
</dbReference>
<sequence>MRTSLEKFAINQERAGTLSIFRLGVFAALLAISGLYAPSARALDVDADDYSAGALPAGTNLGLLYGQFVNRDANYSAGQRVGNGTLDSEVGILRYAHFVEIGPFIADPQFLLPFGHLQGSGDLGALGQTTGVGDLILASTIWLYNKPESNLFFGITPVLYVPIGTYNSSNGLNLGENRWKGALQAGWVIPVFVKELVLQLVGDVTFYGNNTSYGARGQTLQQLPLVSLQSWFKYAVTPDFDIRLGATYYAGGQTKVNSTVSSDSLSTVNFKVGFAWNFAPSWNIMALYGRDISVDNGLREANRVNLRLMKAF</sequence>
<name>A0A2J7TCT0_METSI</name>
<reference evidence="2 3" key="1">
    <citation type="submission" date="2017-10" db="EMBL/GenBank/DDBJ databases">
        <title>Genome announcement of Methylocella silvestris TVC from permafrost.</title>
        <authorList>
            <person name="Wang J."/>
            <person name="Geng K."/>
            <person name="Ul-Haque F."/>
            <person name="Crombie A.T."/>
            <person name="Street L.E."/>
            <person name="Wookey P.A."/>
            <person name="Murrell J.C."/>
            <person name="Pratscher J."/>
        </authorList>
    </citation>
    <scope>NUCLEOTIDE SEQUENCE [LARGE SCALE GENOMIC DNA]</scope>
    <source>
        <strain evidence="2 3">TVC</strain>
    </source>
</reference>
<evidence type="ECO:0000313" key="2">
    <source>
        <dbReference type="EMBL" id="PNG24578.1"/>
    </source>
</evidence>
<gene>
    <name evidence="2" type="ORF">CR492_18175</name>
</gene>